<comment type="caution">
    <text evidence="1">The sequence shown here is derived from an EMBL/GenBank/DDBJ whole genome shotgun (WGS) entry which is preliminary data.</text>
</comment>
<evidence type="ECO:0000313" key="1">
    <source>
        <dbReference type="EMBL" id="RJG48161.1"/>
    </source>
</evidence>
<proteinExistence type="predicted"/>
<accession>A0A418YFR6</accession>
<dbReference type="GO" id="GO:0008168">
    <property type="term" value="F:methyltransferase activity"/>
    <property type="evidence" value="ECO:0007669"/>
    <property type="project" value="UniProtKB-KW"/>
</dbReference>
<dbReference type="Pfam" id="PF12847">
    <property type="entry name" value="Methyltransf_18"/>
    <property type="match status" value="1"/>
</dbReference>
<sequence>MTVKMGKRLQQIVDMAWRAQEQKHYQHIWDMCCDHGQVGINLLDRSPACHLHFVDQVPSIMTSLQLRLEHHFASSSTHWHTHCQDAGQISFSAAESHLVIIAGVGGVNTLALINQMLSKTPSSNIDFLLCPVHQLWPLRKALNQKGYGLEREQLLQENRRFYELLYVSGTSQKAISNTGCHLWQADKRLSEQYQQRLLAHYHRMQHADDQHIATIIDAYMKVDRHWR</sequence>
<keyword evidence="1" id="KW-0808">Transferase</keyword>
<dbReference type="PANTHER" id="PTHR38451:SF1">
    <property type="entry name" value="TRNA (ADENINE(22)-N(1))-METHYLTRANSFERASE"/>
    <property type="match status" value="1"/>
</dbReference>
<dbReference type="Proteomes" id="UP000283255">
    <property type="component" value="Unassembled WGS sequence"/>
</dbReference>
<dbReference type="InterPro" id="IPR016876">
    <property type="entry name" value="UCP028234"/>
</dbReference>
<organism evidence="1 2">
    <name type="scientific">Motilimonas pumila</name>
    <dbReference type="NCBI Taxonomy" id="2303987"/>
    <lineage>
        <taxon>Bacteria</taxon>
        <taxon>Pseudomonadati</taxon>
        <taxon>Pseudomonadota</taxon>
        <taxon>Gammaproteobacteria</taxon>
        <taxon>Alteromonadales</taxon>
        <taxon>Alteromonadales genera incertae sedis</taxon>
        <taxon>Motilimonas</taxon>
    </lineage>
</organism>
<dbReference type="GO" id="GO:0032259">
    <property type="term" value="P:methylation"/>
    <property type="evidence" value="ECO:0007669"/>
    <property type="project" value="UniProtKB-KW"/>
</dbReference>
<dbReference type="OrthoDB" id="6862131at2"/>
<dbReference type="Gene3D" id="3.40.50.150">
    <property type="entry name" value="Vaccinia Virus protein VP39"/>
    <property type="match status" value="1"/>
</dbReference>
<dbReference type="SUPFAM" id="SSF53335">
    <property type="entry name" value="S-adenosyl-L-methionine-dependent methyltransferases"/>
    <property type="match status" value="1"/>
</dbReference>
<dbReference type="InterPro" id="IPR029063">
    <property type="entry name" value="SAM-dependent_MTases_sf"/>
</dbReference>
<dbReference type="RefSeq" id="WP_119910387.1">
    <property type="nucleotide sequence ID" value="NZ_QZCH01000009.1"/>
</dbReference>
<reference evidence="1 2" key="2">
    <citation type="submission" date="2019-01" db="EMBL/GenBank/DDBJ databases">
        <title>Motilimonas pumilus sp. nov., isolated from the gut of sea cucumber (Apostichopus japonicus).</title>
        <authorList>
            <person name="Wang F.-Q."/>
            <person name="Ren L.-H."/>
            <person name="Lin Y.-W."/>
            <person name="Sun G.-H."/>
            <person name="Du Z.-J."/>
            <person name="Zhao J.-X."/>
            <person name="Liu X.-J."/>
            <person name="Liu L.-J."/>
        </authorList>
    </citation>
    <scope>NUCLEOTIDE SEQUENCE [LARGE SCALE GENOMIC DNA]</scope>
    <source>
        <strain evidence="1 2">PLHSC7-2</strain>
    </source>
</reference>
<keyword evidence="1" id="KW-0489">Methyltransferase</keyword>
<gene>
    <name evidence="1" type="ORF">D1Z90_08830</name>
</gene>
<dbReference type="AlphaFoldDB" id="A0A418YFR6"/>
<protein>
    <submittedName>
        <fullName evidence="1">SAM-dependent methyltransferase</fullName>
    </submittedName>
</protein>
<dbReference type="PIRSF" id="PIRSF028234">
    <property type="entry name" value="UCP028234"/>
    <property type="match status" value="1"/>
</dbReference>
<dbReference type="PANTHER" id="PTHR38451">
    <property type="entry name" value="TRNA (ADENINE(22)-N(1))-METHYLTRANSFERASE"/>
    <property type="match status" value="1"/>
</dbReference>
<dbReference type="EMBL" id="QZCH01000009">
    <property type="protein sequence ID" value="RJG48161.1"/>
    <property type="molecule type" value="Genomic_DNA"/>
</dbReference>
<reference evidence="1 2" key="1">
    <citation type="submission" date="2018-09" db="EMBL/GenBank/DDBJ databases">
        <authorList>
            <person name="Wang F."/>
        </authorList>
    </citation>
    <scope>NUCLEOTIDE SEQUENCE [LARGE SCALE GENOMIC DNA]</scope>
    <source>
        <strain evidence="1 2">PLHSC7-2</strain>
    </source>
</reference>
<evidence type="ECO:0000313" key="2">
    <source>
        <dbReference type="Proteomes" id="UP000283255"/>
    </source>
</evidence>
<name>A0A418YFR6_9GAMM</name>
<keyword evidence="2" id="KW-1185">Reference proteome</keyword>